<dbReference type="InterPro" id="IPR002933">
    <property type="entry name" value="Peptidase_M20"/>
</dbReference>
<dbReference type="AlphaFoldDB" id="A0A317PHL3"/>
<dbReference type="Pfam" id="PF01546">
    <property type="entry name" value="Peptidase_M20"/>
    <property type="match status" value="1"/>
</dbReference>
<reference evidence="2 3" key="1">
    <citation type="submission" date="2018-05" db="EMBL/GenBank/DDBJ databases">
        <title>Genomic Encyclopedia of Type Strains, Phase IV (KMG-IV): sequencing the most valuable type-strain genomes for metagenomic binning, comparative biology and taxonomic classification.</title>
        <authorList>
            <person name="Goeker M."/>
        </authorList>
    </citation>
    <scope>NUCLEOTIDE SEQUENCE [LARGE SCALE GENOMIC DNA]</scope>
    <source>
        <strain evidence="2 3">DSM 16791</strain>
    </source>
</reference>
<dbReference type="NCBIfam" id="TIGR01891">
    <property type="entry name" value="amidohydrolases"/>
    <property type="match status" value="1"/>
</dbReference>
<keyword evidence="3" id="KW-1185">Reference proteome</keyword>
<dbReference type="Gene3D" id="3.30.70.360">
    <property type="match status" value="1"/>
</dbReference>
<proteinExistence type="predicted"/>
<evidence type="ECO:0000313" key="2">
    <source>
        <dbReference type="EMBL" id="PWV99922.1"/>
    </source>
</evidence>
<dbReference type="Gene3D" id="3.40.630.10">
    <property type="entry name" value="Zn peptidases"/>
    <property type="match status" value="1"/>
</dbReference>
<accession>A0A317PHL3</accession>
<dbReference type="SUPFAM" id="SSF55031">
    <property type="entry name" value="Bacterial exopeptidase dimerisation domain"/>
    <property type="match status" value="1"/>
</dbReference>
<keyword evidence="1 2" id="KW-0378">Hydrolase</keyword>
<protein>
    <submittedName>
        <fullName evidence="2">Amidohydrolase</fullName>
    </submittedName>
</protein>
<dbReference type="GO" id="GO:0016787">
    <property type="term" value="F:hydrolase activity"/>
    <property type="evidence" value="ECO:0007669"/>
    <property type="project" value="UniProtKB-KW"/>
</dbReference>
<gene>
    <name evidence="2" type="ORF">DFR52_103121</name>
</gene>
<evidence type="ECO:0000313" key="3">
    <source>
        <dbReference type="Proteomes" id="UP000246352"/>
    </source>
</evidence>
<evidence type="ECO:0000256" key="1">
    <source>
        <dbReference type="ARBA" id="ARBA00022801"/>
    </source>
</evidence>
<dbReference type="Proteomes" id="UP000246352">
    <property type="component" value="Unassembled WGS sequence"/>
</dbReference>
<dbReference type="PANTHER" id="PTHR11014:SF169">
    <property type="entry name" value="CLAN MH, FAMILY M20, PEPTIDASE T-LIKE METALLOPEPTIDASE"/>
    <property type="match status" value="1"/>
</dbReference>
<comment type="caution">
    <text evidence="2">The sequence shown here is derived from an EMBL/GenBank/DDBJ whole genome shotgun (WGS) entry which is preliminary data.</text>
</comment>
<name>A0A317PHL3_9HYPH</name>
<dbReference type="SUPFAM" id="SSF53187">
    <property type="entry name" value="Zn-dependent exopeptidases"/>
    <property type="match status" value="1"/>
</dbReference>
<sequence>MVRPRPGGGWRSVRPYRMSPIATRAGRREKGDVVRIDLARLVGLRHWLHAHPEISRHETATADHLRRFLQEHARPDRILGLAGAGFAAVYDGVAPGRTVMIRCELDALPIQEANDDLPHRSLSDGISHKCGHDGHMTILAGLAQTLAERPATGRVVLMFQPDEETGSGARECCSHESFARIRPDHVFALHNLPGFPEGQVICRAGAFSSQVKYAAIRLTGREAHSAQPETGASPSFALAELMLKARDIQAYHNRPDSYALCVPVFSQMGVQASGICPARGEVHVTLRAPDGPTVEAMWADLTAFARTTAGQYGLDAVFETREEFAATANGRDSFEMIRQAAAGLGLEFNHMERPFRWGEDFGEFTSRHEGAMFGLGAGLGQARPAQSGL</sequence>
<dbReference type="InterPro" id="IPR017439">
    <property type="entry name" value="Amidohydrolase"/>
</dbReference>
<organism evidence="2 3">
    <name type="scientific">Hoeflea marina</name>
    <dbReference type="NCBI Taxonomy" id="274592"/>
    <lineage>
        <taxon>Bacteria</taxon>
        <taxon>Pseudomonadati</taxon>
        <taxon>Pseudomonadota</taxon>
        <taxon>Alphaproteobacteria</taxon>
        <taxon>Hyphomicrobiales</taxon>
        <taxon>Rhizobiaceae</taxon>
        <taxon>Hoeflea</taxon>
    </lineage>
</organism>
<dbReference type="PANTHER" id="PTHR11014">
    <property type="entry name" value="PEPTIDASE M20 FAMILY MEMBER"/>
    <property type="match status" value="1"/>
</dbReference>
<dbReference type="InterPro" id="IPR036264">
    <property type="entry name" value="Bact_exopeptidase_dim_dom"/>
</dbReference>
<dbReference type="EMBL" id="QGTR01000003">
    <property type="protein sequence ID" value="PWV99922.1"/>
    <property type="molecule type" value="Genomic_DNA"/>
</dbReference>